<feature type="domain" description="FAD/NAD(P)-binding" evidence="1">
    <location>
        <begin position="4"/>
        <end position="293"/>
    </location>
</feature>
<dbReference type="AlphaFoldDB" id="A0A7J3VT16"/>
<reference evidence="2" key="1">
    <citation type="journal article" date="2020" name="mSystems">
        <title>Genome- and Community-Level Interaction Insights into Carbon Utilization and Element Cycling Functions of Hydrothermarchaeota in Hydrothermal Sediment.</title>
        <authorList>
            <person name="Zhou Z."/>
            <person name="Liu Y."/>
            <person name="Xu W."/>
            <person name="Pan J."/>
            <person name="Luo Z.H."/>
            <person name="Li M."/>
        </authorList>
    </citation>
    <scope>NUCLEOTIDE SEQUENCE [LARGE SCALE GENOMIC DNA]</scope>
    <source>
        <strain evidence="2">SpSt-1074</strain>
    </source>
</reference>
<dbReference type="PANTHER" id="PTHR43755:SF1">
    <property type="entry name" value="FAD-DEPENDENT PYRIDINE NUCLEOTIDE-DISULPHIDE OXIDOREDUCTASE"/>
    <property type="match status" value="1"/>
</dbReference>
<dbReference type="InterPro" id="IPR023753">
    <property type="entry name" value="FAD/NAD-binding_dom"/>
</dbReference>
<dbReference type="Gene3D" id="3.50.50.60">
    <property type="entry name" value="FAD/NAD(P)-binding domain"/>
    <property type="match status" value="2"/>
</dbReference>
<dbReference type="InterPro" id="IPR052541">
    <property type="entry name" value="SQRD"/>
</dbReference>
<sequence length="394" mass="43386">MTSKIVVVGGGTGGTLTANLLASRLKNEINNGRVSLTLVSGSDQHFFQPSNLDIAFKGAKPSTYVRNQRSLLRREIAFINEPAKKIDLHNRKVVAGRDIQYDYLVIATGSVADPSLTPGLAEGSYNFHTTPSAAEEIWRALQRFEGGIVVVAIAGVPHKCPPAPTEAMFLLDDYFRKRGIRDRVELTFLTPYPHAYPAKPIAEVVEPLLEERNITVSTFFNVESVDPARKTINSAEGEEVKYDILIAVPPHRGAEVVLSSEIGDKDGWIPAEKHTMRVNGFDDAYALGDATNIPISKSGVVAHLQSGVVAHNIAGKILGVDGERRYNGRINCPLEVGGGRALFVSGSYSRQPQPMKPTRLRYLMKKSFARLYWLTLKGTLEPIFDIYLKEEERS</sequence>
<accession>A0A7J3VT16</accession>
<proteinExistence type="predicted"/>
<protein>
    <submittedName>
        <fullName evidence="2">NAD(P)/FAD-dependent oxidoreductase</fullName>
    </submittedName>
</protein>
<evidence type="ECO:0000259" key="1">
    <source>
        <dbReference type="Pfam" id="PF07992"/>
    </source>
</evidence>
<dbReference type="InterPro" id="IPR036188">
    <property type="entry name" value="FAD/NAD-bd_sf"/>
</dbReference>
<dbReference type="Pfam" id="PF07992">
    <property type="entry name" value="Pyr_redox_2"/>
    <property type="match status" value="1"/>
</dbReference>
<dbReference type="GO" id="GO:0016491">
    <property type="term" value="F:oxidoreductase activity"/>
    <property type="evidence" value="ECO:0007669"/>
    <property type="project" value="InterPro"/>
</dbReference>
<organism evidence="2">
    <name type="scientific">Caldiarchaeum subterraneum</name>
    <dbReference type="NCBI Taxonomy" id="311458"/>
    <lineage>
        <taxon>Archaea</taxon>
        <taxon>Nitrososphaerota</taxon>
        <taxon>Candidatus Caldarchaeales</taxon>
        <taxon>Candidatus Caldarchaeaceae</taxon>
        <taxon>Candidatus Caldarchaeum</taxon>
    </lineage>
</organism>
<dbReference type="PANTHER" id="PTHR43755">
    <property type="match status" value="1"/>
</dbReference>
<comment type="caution">
    <text evidence="2">The sequence shown here is derived from an EMBL/GenBank/DDBJ whole genome shotgun (WGS) entry which is preliminary data.</text>
</comment>
<name>A0A7J3VT16_CALS0</name>
<dbReference type="SUPFAM" id="SSF51905">
    <property type="entry name" value="FAD/NAD(P)-binding domain"/>
    <property type="match status" value="2"/>
</dbReference>
<evidence type="ECO:0000313" key="2">
    <source>
        <dbReference type="EMBL" id="HHM44257.1"/>
    </source>
</evidence>
<dbReference type="EMBL" id="DRXH01000104">
    <property type="protein sequence ID" value="HHM44257.1"/>
    <property type="molecule type" value="Genomic_DNA"/>
</dbReference>
<gene>
    <name evidence="2" type="ORF">ENM31_03040</name>
</gene>